<dbReference type="InterPro" id="IPR000210">
    <property type="entry name" value="BTB/POZ_dom"/>
</dbReference>
<name>A0A8T9C2I6_9HELO</name>
<protein>
    <recommendedName>
        <fullName evidence="1">BTB domain-containing protein</fullName>
    </recommendedName>
</protein>
<accession>A0A8T9C2I6</accession>
<gene>
    <name evidence="2" type="ORF">LSUE1_G009174</name>
</gene>
<comment type="caution">
    <text evidence="2">The sequence shown here is derived from an EMBL/GenBank/DDBJ whole genome shotgun (WGS) entry which is preliminary data.</text>
</comment>
<evidence type="ECO:0000259" key="1">
    <source>
        <dbReference type="PROSITE" id="PS50097"/>
    </source>
</evidence>
<organism evidence="2 3">
    <name type="scientific">Lachnellula suecica</name>
    <dbReference type="NCBI Taxonomy" id="602035"/>
    <lineage>
        <taxon>Eukaryota</taxon>
        <taxon>Fungi</taxon>
        <taxon>Dikarya</taxon>
        <taxon>Ascomycota</taxon>
        <taxon>Pezizomycotina</taxon>
        <taxon>Leotiomycetes</taxon>
        <taxon>Helotiales</taxon>
        <taxon>Lachnaceae</taxon>
        <taxon>Lachnellula</taxon>
    </lineage>
</organism>
<dbReference type="SUPFAM" id="SSF54695">
    <property type="entry name" value="POZ domain"/>
    <property type="match status" value="1"/>
</dbReference>
<dbReference type="CDD" id="cd18186">
    <property type="entry name" value="BTB_POZ_ZBTB_KLHL-like"/>
    <property type="match status" value="1"/>
</dbReference>
<dbReference type="PANTHER" id="PTHR47843:SF2">
    <property type="entry name" value="BTB DOMAIN-CONTAINING PROTEIN"/>
    <property type="match status" value="1"/>
</dbReference>
<reference evidence="2 3" key="1">
    <citation type="submission" date="2018-05" db="EMBL/GenBank/DDBJ databases">
        <title>Genome sequencing and assembly of the regulated plant pathogen Lachnellula willkommii and related sister species for the development of diagnostic species identification markers.</title>
        <authorList>
            <person name="Giroux E."/>
            <person name="Bilodeau G."/>
        </authorList>
    </citation>
    <scope>NUCLEOTIDE SEQUENCE [LARGE SCALE GENOMIC DNA]</scope>
    <source>
        <strain evidence="2 3">CBS 268.59</strain>
    </source>
</reference>
<dbReference type="Pfam" id="PF00651">
    <property type="entry name" value="BTB"/>
    <property type="match status" value="1"/>
</dbReference>
<feature type="domain" description="BTB" evidence="1">
    <location>
        <begin position="64"/>
        <end position="133"/>
    </location>
</feature>
<keyword evidence="3" id="KW-1185">Reference proteome</keyword>
<proteinExistence type="predicted"/>
<sequence>MPEMETGLDIYGENFDCVCGFCCVDGDQSLEWCQTKAEIARHTEEVSRLLIGGQDQTRKIQCHDIVTLVVGPDHTKLKCHKVLLGFKSEYFDGACYGNFSTSETNEIRLEEENPTAIAVLISWLYTGHISQSCSIAPEELWVLGDRFLCSDFSNAVIRHLFSHCTRNHVAIKTVQYAYENTVSGSKLRAFIKDMILVEGPLNGALADEDDEEAWRDLIRCGGDLVIDIALEGSFNSYENVDKRPYYWKNQPKYLQPIVSRPIEDFLKGKPRDRKRKA</sequence>
<evidence type="ECO:0000313" key="2">
    <source>
        <dbReference type="EMBL" id="TVY65575.1"/>
    </source>
</evidence>
<dbReference type="Proteomes" id="UP000469558">
    <property type="component" value="Unassembled WGS sequence"/>
</dbReference>
<dbReference type="PANTHER" id="PTHR47843">
    <property type="entry name" value="BTB DOMAIN-CONTAINING PROTEIN-RELATED"/>
    <property type="match status" value="1"/>
</dbReference>
<dbReference type="OrthoDB" id="194443at2759"/>
<dbReference type="EMBL" id="QGMK01001690">
    <property type="protein sequence ID" value="TVY65575.1"/>
    <property type="molecule type" value="Genomic_DNA"/>
</dbReference>
<dbReference type="PROSITE" id="PS50097">
    <property type="entry name" value="BTB"/>
    <property type="match status" value="1"/>
</dbReference>
<dbReference type="InterPro" id="IPR011333">
    <property type="entry name" value="SKP1/BTB/POZ_sf"/>
</dbReference>
<dbReference type="Gene3D" id="3.30.710.10">
    <property type="entry name" value="Potassium Channel Kv1.1, Chain A"/>
    <property type="match status" value="1"/>
</dbReference>
<evidence type="ECO:0000313" key="3">
    <source>
        <dbReference type="Proteomes" id="UP000469558"/>
    </source>
</evidence>
<dbReference type="AlphaFoldDB" id="A0A8T9C2I6"/>